<feature type="signal peptide" evidence="1">
    <location>
        <begin position="1"/>
        <end position="32"/>
    </location>
</feature>
<keyword evidence="1" id="KW-0732">Signal</keyword>
<accession>A0ABX4MPS0</accession>
<organism evidence="2 3">
    <name type="scientific">Pseudooceanicola antarcticus</name>
    <dbReference type="NCBI Taxonomy" id="1247613"/>
    <lineage>
        <taxon>Bacteria</taxon>
        <taxon>Pseudomonadati</taxon>
        <taxon>Pseudomonadota</taxon>
        <taxon>Alphaproteobacteria</taxon>
        <taxon>Rhodobacterales</taxon>
        <taxon>Paracoccaceae</taxon>
        <taxon>Pseudooceanicola</taxon>
    </lineage>
</organism>
<evidence type="ECO:0000313" key="2">
    <source>
        <dbReference type="EMBL" id="PJE29783.1"/>
    </source>
</evidence>
<sequence length="124" mass="13396">MIMTDARHTPLRLLGLALCAALALSACSRSQALSKNKRPVFDGQLFRMRLAAEKDAPANFTVAVKDAGKSLAGARDAGRYEAVNHCIEYFGSSRIDWINGPDAPDEALQFQGSDLILSGVCRGW</sequence>
<dbReference type="PROSITE" id="PS51257">
    <property type="entry name" value="PROKAR_LIPOPROTEIN"/>
    <property type="match status" value="1"/>
</dbReference>
<reference evidence="2 3" key="1">
    <citation type="journal article" date="2018" name="Int. J. Syst. Evol. Microbiol.">
        <title>Pseudooceanicola lipolyticus sp. nov., a marine alphaproteobacterium, reclassification of Oceanicola flagellatus as Pseudooceanicola flagellatus comb. nov. and emended description of the genus Pseudooceanicola.</title>
        <authorList>
            <person name="Huang M.-M."/>
            <person name="Guo L.-L."/>
            <person name="Wu Y.-H."/>
            <person name="Lai Q.-L."/>
            <person name="Shao Z.-Z."/>
            <person name="Wang C.-S."/>
            <person name="Wu M."/>
            <person name="Xu X.-W."/>
        </authorList>
    </citation>
    <scope>NUCLEOTIDE SEQUENCE [LARGE SCALE GENOMIC DNA]</scope>
    <source>
        <strain evidence="2 3">Ar-45</strain>
    </source>
</reference>
<evidence type="ECO:0000313" key="3">
    <source>
        <dbReference type="Proteomes" id="UP000231702"/>
    </source>
</evidence>
<feature type="chain" id="PRO_5045264984" description="Lipoprotein" evidence="1">
    <location>
        <begin position="33"/>
        <end position="124"/>
    </location>
</feature>
<protein>
    <recommendedName>
        <fullName evidence="4">Lipoprotein</fullName>
    </recommendedName>
</protein>
<name>A0ABX4MPS0_9RHOB</name>
<proteinExistence type="predicted"/>
<evidence type="ECO:0008006" key="4">
    <source>
        <dbReference type="Google" id="ProtNLM"/>
    </source>
</evidence>
<dbReference type="Proteomes" id="UP000231702">
    <property type="component" value="Unassembled WGS sequence"/>
</dbReference>
<comment type="caution">
    <text evidence="2">The sequence shown here is derived from an EMBL/GenBank/DDBJ whole genome shotgun (WGS) entry which is preliminary data.</text>
</comment>
<gene>
    <name evidence="2" type="ORF">CVM39_07725</name>
</gene>
<dbReference type="EMBL" id="PGTD01000015">
    <property type="protein sequence ID" value="PJE29783.1"/>
    <property type="molecule type" value="Genomic_DNA"/>
</dbReference>
<evidence type="ECO:0000256" key="1">
    <source>
        <dbReference type="SAM" id="SignalP"/>
    </source>
</evidence>
<keyword evidence="3" id="KW-1185">Reference proteome</keyword>